<dbReference type="InterPro" id="IPR054254">
    <property type="entry name" value="DUF6985"/>
</dbReference>
<name>A0A316XAH9_9FLAO</name>
<accession>A0A316XAH9</accession>
<evidence type="ECO:0000313" key="2">
    <source>
        <dbReference type="EMBL" id="PWN70697.1"/>
    </source>
</evidence>
<reference evidence="2 3" key="1">
    <citation type="submission" date="2018-04" db="EMBL/GenBank/DDBJ databases">
        <title>Draft Genome Sequence of Phosphate-Solubilizing Chryseobacterium sp. ISE14 that is a Biocontrol and Plant Growth-Promoting Rhizobacterium Isolated from Cucumber.</title>
        <authorList>
            <person name="Jeong J.-J."/>
            <person name="Sang M.K."/>
            <person name="Choi I.-G."/>
            <person name="Kim K.D."/>
        </authorList>
    </citation>
    <scope>NUCLEOTIDE SEQUENCE [LARGE SCALE GENOMIC DNA]</scope>
    <source>
        <strain evidence="2 3">ISE14</strain>
    </source>
</reference>
<dbReference type="Pfam" id="PF22481">
    <property type="entry name" value="DUF6985"/>
    <property type="match status" value="1"/>
</dbReference>
<gene>
    <name evidence="2" type="ORF">C1631_008515</name>
</gene>
<evidence type="ECO:0000259" key="1">
    <source>
        <dbReference type="Pfam" id="PF22481"/>
    </source>
</evidence>
<dbReference type="AlphaFoldDB" id="A0A316XAH9"/>
<sequence>MLKQYPGLQKNYGYSEEARVDCMPDVKSVQGFADLLSPTYFYITSVIKDEYPYIGYGFSCSWDSEHGLGIMTHKDSVIEIGGADIAFDSWVAEEDLQKK</sequence>
<organism evidence="2 3">
    <name type="scientific">Chryseobacterium phosphatilyticum</name>
    <dbReference type="NCBI Taxonomy" id="475075"/>
    <lineage>
        <taxon>Bacteria</taxon>
        <taxon>Pseudomonadati</taxon>
        <taxon>Bacteroidota</taxon>
        <taxon>Flavobacteriia</taxon>
        <taxon>Flavobacteriales</taxon>
        <taxon>Weeksellaceae</taxon>
        <taxon>Chryseobacterium group</taxon>
        <taxon>Chryseobacterium</taxon>
    </lineage>
</organism>
<protein>
    <recommendedName>
        <fullName evidence="1">DUF6985 domain-containing protein</fullName>
    </recommendedName>
</protein>
<keyword evidence="3" id="KW-1185">Reference proteome</keyword>
<evidence type="ECO:0000313" key="3">
    <source>
        <dbReference type="Proteomes" id="UP000236594"/>
    </source>
</evidence>
<dbReference type="OrthoDB" id="3477708at2"/>
<dbReference type="Proteomes" id="UP000236594">
    <property type="component" value="Unassembled WGS sequence"/>
</dbReference>
<comment type="caution">
    <text evidence="2">The sequence shown here is derived from an EMBL/GenBank/DDBJ whole genome shotgun (WGS) entry which is preliminary data.</text>
</comment>
<proteinExistence type="predicted"/>
<feature type="domain" description="DUF6985" evidence="1">
    <location>
        <begin position="2"/>
        <end position="86"/>
    </location>
</feature>
<dbReference type="EMBL" id="PPED02000002">
    <property type="protein sequence ID" value="PWN70697.1"/>
    <property type="molecule type" value="Genomic_DNA"/>
</dbReference>